<evidence type="ECO:0000313" key="3">
    <source>
        <dbReference type="Proteomes" id="UP000076532"/>
    </source>
</evidence>
<accession>A0A166GGT5</accession>
<dbReference type="Proteomes" id="UP000076532">
    <property type="component" value="Unassembled WGS sequence"/>
</dbReference>
<evidence type="ECO:0000256" key="1">
    <source>
        <dbReference type="SAM" id="MobiDB-lite"/>
    </source>
</evidence>
<keyword evidence="3" id="KW-1185">Reference proteome</keyword>
<proteinExistence type="predicted"/>
<protein>
    <submittedName>
        <fullName evidence="2">Uncharacterized protein</fullName>
    </submittedName>
</protein>
<organism evidence="2 3">
    <name type="scientific">Athelia psychrophila</name>
    <dbReference type="NCBI Taxonomy" id="1759441"/>
    <lineage>
        <taxon>Eukaryota</taxon>
        <taxon>Fungi</taxon>
        <taxon>Dikarya</taxon>
        <taxon>Basidiomycota</taxon>
        <taxon>Agaricomycotina</taxon>
        <taxon>Agaricomycetes</taxon>
        <taxon>Agaricomycetidae</taxon>
        <taxon>Atheliales</taxon>
        <taxon>Atheliaceae</taxon>
        <taxon>Athelia</taxon>
    </lineage>
</organism>
<evidence type="ECO:0000313" key="2">
    <source>
        <dbReference type="EMBL" id="KZP17820.1"/>
    </source>
</evidence>
<dbReference type="EMBL" id="KV417578">
    <property type="protein sequence ID" value="KZP17820.1"/>
    <property type="molecule type" value="Genomic_DNA"/>
</dbReference>
<feature type="region of interest" description="Disordered" evidence="1">
    <location>
        <begin position="83"/>
        <end position="106"/>
    </location>
</feature>
<name>A0A166GGT5_9AGAM</name>
<gene>
    <name evidence="2" type="ORF">FIBSPDRAFT_864437</name>
</gene>
<reference evidence="2 3" key="1">
    <citation type="journal article" date="2016" name="Mol. Biol. Evol.">
        <title>Comparative Genomics of Early-Diverging Mushroom-Forming Fungi Provides Insights into the Origins of Lignocellulose Decay Capabilities.</title>
        <authorList>
            <person name="Nagy L.G."/>
            <person name="Riley R."/>
            <person name="Tritt A."/>
            <person name="Adam C."/>
            <person name="Daum C."/>
            <person name="Floudas D."/>
            <person name="Sun H."/>
            <person name="Yadav J.S."/>
            <person name="Pangilinan J."/>
            <person name="Larsson K.H."/>
            <person name="Matsuura K."/>
            <person name="Barry K."/>
            <person name="Labutti K."/>
            <person name="Kuo R."/>
            <person name="Ohm R.A."/>
            <person name="Bhattacharya S.S."/>
            <person name="Shirouzu T."/>
            <person name="Yoshinaga Y."/>
            <person name="Martin F.M."/>
            <person name="Grigoriev I.V."/>
            <person name="Hibbett D.S."/>
        </authorList>
    </citation>
    <scope>NUCLEOTIDE SEQUENCE [LARGE SCALE GENOMIC DNA]</scope>
    <source>
        <strain evidence="2 3">CBS 109695</strain>
    </source>
</reference>
<sequence length="106" mass="12029">MHNGTAATFVGLKDYNVKVALDPEPLRKAREEERKQFNTSALCKRVHWGELEWVMAPHSLCFLIREVPSLAEHGYDSFALQDRDGYAPHAKGPQDEVSPSRHVQSQ</sequence>
<dbReference type="AlphaFoldDB" id="A0A166GGT5"/>